<feature type="transmembrane region" description="Helical" evidence="7">
    <location>
        <begin position="119"/>
        <end position="137"/>
    </location>
</feature>
<dbReference type="AlphaFoldDB" id="A0A1L7CIZ0"/>
<protein>
    <submittedName>
        <fullName evidence="10">Membrane protein</fullName>
    </submittedName>
</protein>
<keyword evidence="5 7" id="KW-1133">Transmembrane helix</keyword>
<dbReference type="EMBL" id="BJNB01000049">
    <property type="protein sequence ID" value="GEB98741.1"/>
    <property type="molecule type" value="Genomic_DNA"/>
</dbReference>
<feature type="transmembrane region" description="Helical" evidence="7">
    <location>
        <begin position="94"/>
        <end position="113"/>
    </location>
</feature>
<evidence type="ECO:0000256" key="5">
    <source>
        <dbReference type="ARBA" id="ARBA00022989"/>
    </source>
</evidence>
<feature type="transmembrane region" description="Helical" evidence="7">
    <location>
        <begin position="57"/>
        <end position="82"/>
    </location>
</feature>
<keyword evidence="4" id="KW-0378">Hydrolase</keyword>
<keyword evidence="12" id="KW-1185">Reference proteome</keyword>
<evidence type="ECO:0000256" key="8">
    <source>
        <dbReference type="SAM" id="SignalP"/>
    </source>
</evidence>
<keyword evidence="8" id="KW-0732">Signal</keyword>
<evidence type="ECO:0000256" key="1">
    <source>
        <dbReference type="ARBA" id="ARBA00004141"/>
    </source>
</evidence>
<feature type="transmembrane region" description="Helical" evidence="7">
    <location>
        <begin position="144"/>
        <end position="160"/>
    </location>
</feature>
<keyword evidence="6 7" id="KW-0472">Membrane</keyword>
<dbReference type="OrthoDB" id="9807874at2"/>
<sequence>MKNYLKGAPATAVIAVACIAAWLASAAQAGTLNAPYYRSELALDSTLWGPMFASAPYTAVTSAFTHLDATHLVLNMVVLVFIGREVERAVGTATYVAAYATAVLGSAATILWADFDSPTVGASGALFALMVLLIGVYRHRGMDLRAPIVLVAVNVVYTFIAGDVSLWGHAGGLFTGLVLLPFVFARQARIRWLGIGAVAAVAIVALSFRAGLWG</sequence>
<reference evidence="11 13" key="2">
    <citation type="submission" date="2019-06" db="EMBL/GenBank/DDBJ databases">
        <title>Whole genome shotgun sequence of Corynebacterium flavescens NBRC 14136.</title>
        <authorList>
            <person name="Hosoyama A."/>
            <person name="Uohara A."/>
            <person name="Ohji S."/>
            <person name="Ichikawa N."/>
        </authorList>
    </citation>
    <scope>NUCLEOTIDE SEQUENCE [LARGE SCALE GENOMIC DNA]</scope>
    <source>
        <strain evidence="11 13">NBRC 14136</strain>
    </source>
</reference>
<dbReference type="InterPro" id="IPR035952">
    <property type="entry name" value="Rhomboid-like_sf"/>
</dbReference>
<name>A0A1L7CIZ0_CORFL</name>
<dbReference type="GeneID" id="82879154"/>
<gene>
    <name evidence="11" type="ORF">CFL01nite_22360</name>
    <name evidence="10" type="ORF">CFLV_00185</name>
</gene>
<dbReference type="PANTHER" id="PTHR43731:SF14">
    <property type="entry name" value="PRESENILIN-ASSOCIATED RHOMBOID-LIKE PROTEIN, MITOCHONDRIAL"/>
    <property type="match status" value="1"/>
</dbReference>
<dbReference type="Pfam" id="PF01694">
    <property type="entry name" value="Rhomboid"/>
    <property type="match status" value="1"/>
</dbReference>
<feature type="signal peptide" evidence="8">
    <location>
        <begin position="1"/>
        <end position="29"/>
    </location>
</feature>
<dbReference type="SUPFAM" id="SSF144091">
    <property type="entry name" value="Rhomboid-like"/>
    <property type="match status" value="1"/>
</dbReference>
<dbReference type="PROSITE" id="PS51257">
    <property type="entry name" value="PROKAR_LIPOPROTEIN"/>
    <property type="match status" value="1"/>
</dbReference>
<reference evidence="10 12" key="1">
    <citation type="submission" date="2014-08" db="EMBL/GenBank/DDBJ databases">
        <title>Complete genome sequence of Corynebacterium flavescens OJ8(T)(=DSM 20296(T)), isolated from cheese.</title>
        <authorList>
            <person name="Ruckert C."/>
            <person name="Albersmeier A."/>
            <person name="Winkler A."/>
            <person name="Kalinowski J."/>
        </authorList>
    </citation>
    <scope>NUCLEOTIDE SEQUENCE [LARGE SCALE GENOMIC DNA]</scope>
    <source>
        <strain evidence="10 12">OJ8</strain>
    </source>
</reference>
<feature type="domain" description="Peptidase S54 rhomboid" evidence="9">
    <location>
        <begin position="57"/>
        <end position="184"/>
    </location>
</feature>
<evidence type="ECO:0000313" key="13">
    <source>
        <dbReference type="Proteomes" id="UP000315353"/>
    </source>
</evidence>
<dbReference type="Proteomes" id="UP000315353">
    <property type="component" value="Unassembled WGS sequence"/>
</dbReference>
<dbReference type="KEGG" id="cfc:CFLV_00185"/>
<dbReference type="Proteomes" id="UP000185479">
    <property type="component" value="Chromosome"/>
</dbReference>
<evidence type="ECO:0000256" key="4">
    <source>
        <dbReference type="ARBA" id="ARBA00022801"/>
    </source>
</evidence>
<dbReference type="PANTHER" id="PTHR43731">
    <property type="entry name" value="RHOMBOID PROTEASE"/>
    <property type="match status" value="1"/>
</dbReference>
<evidence type="ECO:0000256" key="2">
    <source>
        <dbReference type="ARBA" id="ARBA00009045"/>
    </source>
</evidence>
<feature type="chain" id="PRO_5044060962" evidence="8">
    <location>
        <begin position="30"/>
        <end position="214"/>
    </location>
</feature>
<dbReference type="GO" id="GO:0016020">
    <property type="term" value="C:membrane"/>
    <property type="evidence" value="ECO:0007669"/>
    <property type="project" value="UniProtKB-SubCell"/>
</dbReference>
<dbReference type="RefSeq" id="WP_075728797.1">
    <property type="nucleotide sequence ID" value="NZ_BJNB01000049.1"/>
</dbReference>
<evidence type="ECO:0000313" key="12">
    <source>
        <dbReference type="Proteomes" id="UP000185479"/>
    </source>
</evidence>
<evidence type="ECO:0000256" key="6">
    <source>
        <dbReference type="ARBA" id="ARBA00023136"/>
    </source>
</evidence>
<evidence type="ECO:0000256" key="3">
    <source>
        <dbReference type="ARBA" id="ARBA00022692"/>
    </source>
</evidence>
<comment type="subcellular location">
    <subcellularLocation>
        <location evidence="1">Membrane</location>
        <topology evidence="1">Multi-pass membrane protein</topology>
    </subcellularLocation>
</comment>
<evidence type="ECO:0000313" key="11">
    <source>
        <dbReference type="EMBL" id="GEB98741.1"/>
    </source>
</evidence>
<dbReference type="STRING" id="28028.CFLV_00185"/>
<dbReference type="EMBL" id="CP009246">
    <property type="protein sequence ID" value="APT85785.1"/>
    <property type="molecule type" value="Genomic_DNA"/>
</dbReference>
<feature type="transmembrane region" description="Helical" evidence="7">
    <location>
        <begin position="166"/>
        <end position="185"/>
    </location>
</feature>
<dbReference type="Gene3D" id="1.20.1540.10">
    <property type="entry name" value="Rhomboid-like"/>
    <property type="match status" value="1"/>
</dbReference>
<evidence type="ECO:0000256" key="7">
    <source>
        <dbReference type="SAM" id="Phobius"/>
    </source>
</evidence>
<dbReference type="InterPro" id="IPR050925">
    <property type="entry name" value="Rhomboid_protease_S54"/>
</dbReference>
<dbReference type="GO" id="GO:0004252">
    <property type="term" value="F:serine-type endopeptidase activity"/>
    <property type="evidence" value="ECO:0007669"/>
    <property type="project" value="InterPro"/>
</dbReference>
<comment type="similarity">
    <text evidence="2">Belongs to the peptidase S54 family.</text>
</comment>
<organism evidence="10 12">
    <name type="scientific">Corynebacterium flavescens</name>
    <dbReference type="NCBI Taxonomy" id="28028"/>
    <lineage>
        <taxon>Bacteria</taxon>
        <taxon>Bacillati</taxon>
        <taxon>Actinomycetota</taxon>
        <taxon>Actinomycetes</taxon>
        <taxon>Mycobacteriales</taxon>
        <taxon>Corynebacteriaceae</taxon>
        <taxon>Corynebacterium</taxon>
    </lineage>
</organism>
<proteinExistence type="inferred from homology"/>
<dbReference type="InterPro" id="IPR022764">
    <property type="entry name" value="Peptidase_S54_rhomboid_dom"/>
</dbReference>
<keyword evidence="3 7" id="KW-0812">Transmembrane</keyword>
<evidence type="ECO:0000313" key="10">
    <source>
        <dbReference type="EMBL" id="APT85785.1"/>
    </source>
</evidence>
<accession>A0A1L7CIZ0</accession>
<feature type="transmembrane region" description="Helical" evidence="7">
    <location>
        <begin position="192"/>
        <end position="212"/>
    </location>
</feature>
<evidence type="ECO:0000259" key="9">
    <source>
        <dbReference type="Pfam" id="PF01694"/>
    </source>
</evidence>